<evidence type="ECO:0000313" key="3">
    <source>
        <dbReference type="EMBL" id="PWE20392.1"/>
    </source>
</evidence>
<dbReference type="Proteomes" id="UP000245014">
    <property type="component" value="Unassembled WGS sequence"/>
</dbReference>
<feature type="coiled-coil region" evidence="1">
    <location>
        <begin position="94"/>
        <end position="121"/>
    </location>
</feature>
<sequence>MSSVDISIYIFLIFFMIFIIKKYNVFSILSYGGKINKNFEECYIISYPKKAELHNKGDIFEIDLDEFFRLNPKLKGKIPVEKRSGLKSADEYDIKQEIKDRKQIQNKYKKLARQKTKDKKR</sequence>
<name>A0A2U2BZ92_9BACT</name>
<evidence type="ECO:0000256" key="2">
    <source>
        <dbReference type="SAM" id="Phobius"/>
    </source>
</evidence>
<dbReference type="KEGG" id="ask:EI285_05960"/>
<organism evidence="3 4">
    <name type="scientific">Aliarcobacter skirrowii</name>
    <dbReference type="NCBI Taxonomy" id="28200"/>
    <lineage>
        <taxon>Bacteria</taxon>
        <taxon>Pseudomonadati</taxon>
        <taxon>Campylobacterota</taxon>
        <taxon>Epsilonproteobacteria</taxon>
        <taxon>Campylobacterales</taxon>
        <taxon>Arcobacteraceae</taxon>
        <taxon>Aliarcobacter</taxon>
    </lineage>
</organism>
<evidence type="ECO:0000313" key="4">
    <source>
        <dbReference type="Proteomes" id="UP000245014"/>
    </source>
</evidence>
<reference evidence="3 4" key="1">
    <citation type="submission" date="2018-05" db="EMBL/GenBank/DDBJ databases">
        <title>Antimicrobial susceptibility testing and genomic analysis of Arcobacter skirrowii strains and one Arcobacter butzleri isolated from German poultry farms.</title>
        <authorList>
            <person name="Haenel I."/>
            <person name="Hotzel H."/>
            <person name="Tomaso H."/>
            <person name="Busch A."/>
        </authorList>
    </citation>
    <scope>NUCLEOTIDE SEQUENCE [LARGE SCALE GENOMIC DNA]</scope>
    <source>
        <strain evidence="4">v</strain>
    </source>
</reference>
<dbReference type="EMBL" id="QEYI01000007">
    <property type="protein sequence ID" value="PWE20392.1"/>
    <property type="molecule type" value="Genomic_DNA"/>
</dbReference>
<proteinExistence type="predicted"/>
<keyword evidence="2" id="KW-0812">Transmembrane</keyword>
<keyword evidence="2" id="KW-1133">Transmembrane helix</keyword>
<dbReference type="STRING" id="28200.GCA_001572935_01308"/>
<keyword evidence="2" id="KW-0472">Membrane</keyword>
<comment type="caution">
    <text evidence="3">The sequence shown here is derived from an EMBL/GenBank/DDBJ whole genome shotgun (WGS) entry which is preliminary data.</text>
</comment>
<keyword evidence="1" id="KW-0175">Coiled coil</keyword>
<dbReference type="AlphaFoldDB" id="A0A2U2BZ92"/>
<protein>
    <submittedName>
        <fullName evidence="3">Uncharacterized protein</fullName>
    </submittedName>
</protein>
<accession>A0A2U2BZ92</accession>
<evidence type="ECO:0000256" key="1">
    <source>
        <dbReference type="SAM" id="Coils"/>
    </source>
</evidence>
<gene>
    <name evidence="3" type="ORF">DF188_07950</name>
</gene>
<feature type="transmembrane region" description="Helical" evidence="2">
    <location>
        <begin position="6"/>
        <end position="24"/>
    </location>
</feature>